<protein>
    <submittedName>
        <fullName evidence="1">4666_t:CDS:1</fullName>
    </submittedName>
</protein>
<gene>
    <name evidence="1" type="ORF">DHETER_LOCUS5450</name>
</gene>
<reference evidence="1" key="1">
    <citation type="submission" date="2021-06" db="EMBL/GenBank/DDBJ databases">
        <authorList>
            <person name="Kallberg Y."/>
            <person name="Tangrot J."/>
            <person name="Rosling A."/>
        </authorList>
    </citation>
    <scope>NUCLEOTIDE SEQUENCE</scope>
    <source>
        <strain evidence="1">IL203A</strain>
    </source>
</reference>
<accession>A0ACA9LX96</accession>
<organism evidence="1 2">
    <name type="scientific">Dentiscutata heterogama</name>
    <dbReference type="NCBI Taxonomy" id="1316150"/>
    <lineage>
        <taxon>Eukaryota</taxon>
        <taxon>Fungi</taxon>
        <taxon>Fungi incertae sedis</taxon>
        <taxon>Mucoromycota</taxon>
        <taxon>Glomeromycotina</taxon>
        <taxon>Glomeromycetes</taxon>
        <taxon>Diversisporales</taxon>
        <taxon>Gigasporaceae</taxon>
        <taxon>Dentiscutata</taxon>
    </lineage>
</organism>
<comment type="caution">
    <text evidence="1">The sequence shown here is derived from an EMBL/GenBank/DDBJ whole genome shotgun (WGS) entry which is preliminary data.</text>
</comment>
<evidence type="ECO:0000313" key="2">
    <source>
        <dbReference type="Proteomes" id="UP000789702"/>
    </source>
</evidence>
<name>A0ACA9LX96_9GLOM</name>
<keyword evidence="2" id="KW-1185">Reference proteome</keyword>
<dbReference type="Proteomes" id="UP000789702">
    <property type="component" value="Unassembled WGS sequence"/>
</dbReference>
<feature type="non-terminal residue" evidence="1">
    <location>
        <position position="73"/>
    </location>
</feature>
<dbReference type="EMBL" id="CAJVPU010006078">
    <property type="protein sequence ID" value="CAG8556316.1"/>
    <property type="molecule type" value="Genomic_DNA"/>
</dbReference>
<proteinExistence type="predicted"/>
<evidence type="ECO:0000313" key="1">
    <source>
        <dbReference type="EMBL" id="CAG8556316.1"/>
    </source>
</evidence>
<sequence>MPLGTTADRIWKQPNLFRVRGLYTYSKENVFYTCKLSTAPPDIIFFTPLRHLERHPNRCKKSELWAKELGIQA</sequence>